<evidence type="ECO:0000256" key="10">
    <source>
        <dbReference type="ARBA" id="ARBA00023211"/>
    </source>
</evidence>
<reference evidence="14" key="2">
    <citation type="journal article" date="2021" name="PeerJ">
        <title>Extensive microbial diversity within the chicken gut microbiome revealed by metagenomics and culture.</title>
        <authorList>
            <person name="Gilroy R."/>
            <person name="Ravi A."/>
            <person name="Getino M."/>
            <person name="Pursley I."/>
            <person name="Horton D.L."/>
            <person name="Alikhan N.F."/>
            <person name="Baker D."/>
            <person name="Gharbi K."/>
            <person name="Hall N."/>
            <person name="Watson M."/>
            <person name="Adriaenssens E.M."/>
            <person name="Foster-Nyarko E."/>
            <person name="Jarju S."/>
            <person name="Secka A."/>
            <person name="Antonio M."/>
            <person name="Oren A."/>
            <person name="Chaudhuri R.R."/>
            <person name="La Ragione R."/>
            <person name="Hildebrand F."/>
            <person name="Pallen M.J."/>
        </authorList>
    </citation>
    <scope>NUCLEOTIDE SEQUENCE</scope>
    <source>
        <strain evidence="14">6276</strain>
    </source>
</reference>
<dbReference type="PROSITE" id="PS51975">
    <property type="entry name" value="RNASE_H_2"/>
    <property type="match status" value="1"/>
</dbReference>
<dbReference type="Pfam" id="PF01351">
    <property type="entry name" value="RNase_HII"/>
    <property type="match status" value="1"/>
</dbReference>
<feature type="binding site" evidence="11">
    <location>
        <position position="136"/>
    </location>
    <ligand>
        <name>a divalent metal cation</name>
        <dbReference type="ChEBI" id="CHEBI:60240"/>
    </ligand>
</feature>
<comment type="cofactor">
    <cofactor evidence="11">
        <name>Mn(2+)</name>
        <dbReference type="ChEBI" id="CHEBI:29035"/>
    </cofactor>
    <cofactor evidence="11">
        <name>Mg(2+)</name>
        <dbReference type="ChEBI" id="CHEBI:18420"/>
    </cofactor>
    <text evidence="11">Manganese or magnesium. Binds 1 divalent metal ion per monomer in the absence of substrate. May bind a second metal ion after substrate binding.</text>
</comment>
<evidence type="ECO:0000256" key="4">
    <source>
        <dbReference type="ARBA" id="ARBA00008378"/>
    </source>
</evidence>
<feature type="binding site" evidence="11">
    <location>
        <position position="29"/>
    </location>
    <ligand>
        <name>a divalent metal cation</name>
        <dbReference type="ChEBI" id="CHEBI:60240"/>
    </ligand>
</feature>
<evidence type="ECO:0000256" key="3">
    <source>
        <dbReference type="ARBA" id="ARBA00004496"/>
    </source>
</evidence>
<evidence type="ECO:0000256" key="1">
    <source>
        <dbReference type="ARBA" id="ARBA00000077"/>
    </source>
</evidence>
<dbReference type="CDD" id="cd07182">
    <property type="entry name" value="RNase_HII_bacteria_HII_like"/>
    <property type="match status" value="1"/>
</dbReference>
<organism evidence="14 15">
    <name type="scientific">Candidatus Scatousia excrementigallinarum</name>
    <dbReference type="NCBI Taxonomy" id="2840935"/>
    <lineage>
        <taxon>Bacteria</taxon>
        <taxon>Candidatus Scatousia</taxon>
    </lineage>
</organism>
<evidence type="ECO:0000259" key="13">
    <source>
        <dbReference type="PROSITE" id="PS51975"/>
    </source>
</evidence>
<proteinExistence type="inferred from homology"/>
<reference evidence="14" key="1">
    <citation type="submission" date="2020-10" db="EMBL/GenBank/DDBJ databases">
        <authorList>
            <person name="Gilroy R."/>
        </authorList>
    </citation>
    <scope>NUCLEOTIDE SEQUENCE</scope>
    <source>
        <strain evidence="14">6276</strain>
    </source>
</reference>
<dbReference type="GO" id="GO:0004523">
    <property type="term" value="F:RNA-DNA hybrid ribonuclease activity"/>
    <property type="evidence" value="ECO:0007669"/>
    <property type="project" value="UniProtKB-UniRule"/>
</dbReference>
<evidence type="ECO:0000256" key="2">
    <source>
        <dbReference type="ARBA" id="ARBA00004065"/>
    </source>
</evidence>
<evidence type="ECO:0000313" key="15">
    <source>
        <dbReference type="Proteomes" id="UP000823928"/>
    </source>
</evidence>
<protein>
    <recommendedName>
        <fullName evidence="12">Ribonuclease</fullName>
        <ecNumber evidence="12">3.1.26.4</ecNumber>
    </recommendedName>
</protein>
<dbReference type="InterPro" id="IPR036397">
    <property type="entry name" value="RNaseH_sf"/>
</dbReference>
<dbReference type="AlphaFoldDB" id="A0A9D1JMC3"/>
<dbReference type="InterPro" id="IPR024567">
    <property type="entry name" value="RNase_HII/HIII_dom"/>
</dbReference>
<comment type="function">
    <text evidence="2 12">Endonuclease that specifically degrades the RNA of RNA-DNA hybrids.</text>
</comment>
<evidence type="ECO:0000256" key="6">
    <source>
        <dbReference type="ARBA" id="ARBA00022722"/>
    </source>
</evidence>
<gene>
    <name evidence="14" type="ORF">IAC10_01905</name>
</gene>
<evidence type="ECO:0000256" key="12">
    <source>
        <dbReference type="RuleBase" id="RU003515"/>
    </source>
</evidence>
<evidence type="ECO:0000256" key="7">
    <source>
        <dbReference type="ARBA" id="ARBA00022723"/>
    </source>
</evidence>
<dbReference type="InterPro" id="IPR022898">
    <property type="entry name" value="RNase_HII"/>
</dbReference>
<comment type="similarity">
    <text evidence="4">Belongs to the RNase HII family. RnhC subfamily.</text>
</comment>
<evidence type="ECO:0000313" key="14">
    <source>
        <dbReference type="EMBL" id="HIS35374.1"/>
    </source>
</evidence>
<name>A0A9D1JMC3_9BACT</name>
<dbReference type="InterPro" id="IPR012337">
    <property type="entry name" value="RNaseH-like_sf"/>
</dbReference>
<dbReference type="EC" id="3.1.26.4" evidence="12"/>
<feature type="domain" description="RNase H type-2" evidence="13">
    <location>
        <begin position="22"/>
        <end position="229"/>
    </location>
</feature>
<dbReference type="PANTHER" id="PTHR10954:SF23">
    <property type="entry name" value="RIBONUCLEASE"/>
    <property type="match status" value="1"/>
</dbReference>
<keyword evidence="5" id="KW-0963">Cytoplasm</keyword>
<dbReference type="EMBL" id="DVIU01000041">
    <property type="protein sequence ID" value="HIS35374.1"/>
    <property type="molecule type" value="Genomic_DNA"/>
</dbReference>
<keyword evidence="8 11" id="KW-0255">Endonuclease</keyword>
<sequence>MELTKDSHIIKLFAYDLYYKNHVIIGTDEAGRGPAAGGVFASAVCFQERSRALIEKLSVLNDSKQLSKKKRDILYDIILNETINATVCIDVKEIEEINILNASLKAMKLAVEDVLKRASLAEALEGNLSKFLVLVDGNKMIKDFNMCSQKWVVKGDAKSASIAAASILAKVSRDRYMQELDAKYPQYGWAKNAGYLTQEHLAAIDKYGLTEYHRPSFLRKHFSKQEQLSMF</sequence>
<evidence type="ECO:0000256" key="9">
    <source>
        <dbReference type="ARBA" id="ARBA00022801"/>
    </source>
</evidence>
<comment type="caution">
    <text evidence="14">The sequence shown here is derived from an EMBL/GenBank/DDBJ whole genome shotgun (WGS) entry which is preliminary data.</text>
</comment>
<comment type="subcellular location">
    <subcellularLocation>
        <location evidence="3">Cytoplasm</location>
    </subcellularLocation>
</comment>
<dbReference type="Gene3D" id="3.30.420.10">
    <property type="entry name" value="Ribonuclease H-like superfamily/Ribonuclease H"/>
    <property type="match status" value="1"/>
</dbReference>
<dbReference type="PANTHER" id="PTHR10954">
    <property type="entry name" value="RIBONUCLEASE H2 SUBUNIT A"/>
    <property type="match status" value="1"/>
</dbReference>
<dbReference type="GO" id="GO:0003723">
    <property type="term" value="F:RNA binding"/>
    <property type="evidence" value="ECO:0007669"/>
    <property type="project" value="UniProtKB-UniRule"/>
</dbReference>
<dbReference type="GO" id="GO:0005737">
    <property type="term" value="C:cytoplasm"/>
    <property type="evidence" value="ECO:0007669"/>
    <property type="project" value="UniProtKB-SubCell"/>
</dbReference>
<evidence type="ECO:0000256" key="8">
    <source>
        <dbReference type="ARBA" id="ARBA00022759"/>
    </source>
</evidence>
<dbReference type="InterPro" id="IPR001352">
    <property type="entry name" value="RNase_HII/HIII"/>
</dbReference>
<dbReference type="GO" id="GO:0032299">
    <property type="term" value="C:ribonuclease H2 complex"/>
    <property type="evidence" value="ECO:0007669"/>
    <property type="project" value="TreeGrafter"/>
</dbReference>
<keyword evidence="10" id="KW-0464">Manganese</keyword>
<dbReference type="Proteomes" id="UP000823928">
    <property type="component" value="Unassembled WGS sequence"/>
</dbReference>
<comment type="catalytic activity">
    <reaction evidence="1 11 12">
        <text>Endonucleolytic cleavage to 5'-phosphomonoester.</text>
        <dbReference type="EC" id="3.1.26.4"/>
    </reaction>
</comment>
<dbReference type="NCBIfam" id="NF000595">
    <property type="entry name" value="PRK00015.1-3"/>
    <property type="match status" value="1"/>
</dbReference>
<dbReference type="GO" id="GO:0043137">
    <property type="term" value="P:DNA replication, removal of RNA primer"/>
    <property type="evidence" value="ECO:0007669"/>
    <property type="project" value="TreeGrafter"/>
</dbReference>
<dbReference type="GO" id="GO:0046872">
    <property type="term" value="F:metal ion binding"/>
    <property type="evidence" value="ECO:0007669"/>
    <property type="project" value="UniProtKB-KW"/>
</dbReference>
<dbReference type="GO" id="GO:0006298">
    <property type="term" value="P:mismatch repair"/>
    <property type="evidence" value="ECO:0007669"/>
    <property type="project" value="TreeGrafter"/>
</dbReference>
<keyword evidence="7 11" id="KW-0479">Metal-binding</keyword>
<accession>A0A9D1JMC3</accession>
<evidence type="ECO:0000256" key="11">
    <source>
        <dbReference type="PROSITE-ProRule" id="PRU01319"/>
    </source>
</evidence>
<keyword evidence="9 11" id="KW-0378">Hydrolase</keyword>
<dbReference type="SUPFAM" id="SSF53098">
    <property type="entry name" value="Ribonuclease H-like"/>
    <property type="match status" value="1"/>
</dbReference>
<evidence type="ECO:0000256" key="5">
    <source>
        <dbReference type="ARBA" id="ARBA00022490"/>
    </source>
</evidence>
<keyword evidence="6 11" id="KW-0540">Nuclease</keyword>
<feature type="binding site" evidence="11">
    <location>
        <position position="28"/>
    </location>
    <ligand>
        <name>a divalent metal cation</name>
        <dbReference type="ChEBI" id="CHEBI:60240"/>
    </ligand>
</feature>